<evidence type="ECO:0000259" key="1">
    <source>
        <dbReference type="Pfam" id="PF24864"/>
    </source>
</evidence>
<gene>
    <name evidence="2" type="ORF">BU26DRAFT_570811</name>
</gene>
<organism evidence="2 3">
    <name type="scientific">Trematosphaeria pertusa</name>
    <dbReference type="NCBI Taxonomy" id="390896"/>
    <lineage>
        <taxon>Eukaryota</taxon>
        <taxon>Fungi</taxon>
        <taxon>Dikarya</taxon>
        <taxon>Ascomycota</taxon>
        <taxon>Pezizomycotina</taxon>
        <taxon>Dothideomycetes</taxon>
        <taxon>Pleosporomycetidae</taxon>
        <taxon>Pleosporales</taxon>
        <taxon>Massarineae</taxon>
        <taxon>Trematosphaeriaceae</taxon>
        <taxon>Trematosphaeria</taxon>
    </lineage>
</organism>
<dbReference type="PANTHER" id="PTHR38790:SF4">
    <property type="entry name" value="2EXR DOMAIN-CONTAINING PROTEIN"/>
    <property type="match status" value="1"/>
</dbReference>
<accession>A0A6A6HXF3</accession>
<dbReference type="AlphaFoldDB" id="A0A6A6HXF3"/>
<reference evidence="2" key="1">
    <citation type="journal article" date="2020" name="Stud. Mycol.">
        <title>101 Dothideomycetes genomes: a test case for predicting lifestyles and emergence of pathogens.</title>
        <authorList>
            <person name="Haridas S."/>
            <person name="Albert R."/>
            <person name="Binder M."/>
            <person name="Bloem J."/>
            <person name="Labutti K."/>
            <person name="Salamov A."/>
            <person name="Andreopoulos B."/>
            <person name="Baker S."/>
            <person name="Barry K."/>
            <person name="Bills G."/>
            <person name="Bluhm B."/>
            <person name="Cannon C."/>
            <person name="Castanera R."/>
            <person name="Culley D."/>
            <person name="Daum C."/>
            <person name="Ezra D."/>
            <person name="Gonzalez J."/>
            <person name="Henrissat B."/>
            <person name="Kuo A."/>
            <person name="Liang C."/>
            <person name="Lipzen A."/>
            <person name="Lutzoni F."/>
            <person name="Magnuson J."/>
            <person name="Mondo S."/>
            <person name="Nolan M."/>
            <person name="Ohm R."/>
            <person name="Pangilinan J."/>
            <person name="Park H.-J."/>
            <person name="Ramirez L."/>
            <person name="Alfaro M."/>
            <person name="Sun H."/>
            <person name="Tritt A."/>
            <person name="Yoshinaga Y."/>
            <person name="Zwiers L.-H."/>
            <person name="Turgeon B."/>
            <person name="Goodwin S."/>
            <person name="Spatafora J."/>
            <person name="Crous P."/>
            <person name="Grigoriev I."/>
        </authorList>
    </citation>
    <scope>NUCLEOTIDE SEQUENCE</scope>
    <source>
        <strain evidence="2">CBS 122368</strain>
    </source>
</reference>
<evidence type="ECO:0000313" key="2">
    <source>
        <dbReference type="EMBL" id="KAF2242756.1"/>
    </source>
</evidence>
<evidence type="ECO:0000313" key="3">
    <source>
        <dbReference type="Proteomes" id="UP000800094"/>
    </source>
</evidence>
<dbReference type="Proteomes" id="UP000800094">
    <property type="component" value="Unassembled WGS sequence"/>
</dbReference>
<dbReference type="Pfam" id="PF24864">
    <property type="entry name" value="DUF7730"/>
    <property type="match status" value="1"/>
</dbReference>
<dbReference type="EMBL" id="ML987207">
    <property type="protein sequence ID" value="KAF2242756.1"/>
    <property type="molecule type" value="Genomic_DNA"/>
</dbReference>
<dbReference type="GeneID" id="54587397"/>
<dbReference type="PANTHER" id="PTHR38790">
    <property type="entry name" value="2EXR DOMAIN-CONTAINING PROTEIN-RELATED"/>
    <property type="match status" value="1"/>
</dbReference>
<dbReference type="OrthoDB" id="4757095at2759"/>
<keyword evidence="3" id="KW-1185">Reference proteome</keyword>
<dbReference type="RefSeq" id="XP_033677760.1">
    <property type="nucleotide sequence ID" value="XM_033834067.1"/>
</dbReference>
<name>A0A6A6HXF3_9PLEO</name>
<protein>
    <recommendedName>
        <fullName evidence="1">DUF7730 domain-containing protein</fullName>
    </recommendedName>
</protein>
<sequence length="303" mass="35253">MRETLNKALRRARSVFEPSYHAAWPLRDGDIAKPALNPQRRCPLFEKLSAELRITIYRAVLTDPHRFLHICRNREWPKRRAWERKQRKVAHLWCMDMDSPFPTWQHACYGERYEQNPGSLPRFVSRCITKTDDKLLSLLLTCRIVYSEALPILYRDNTFHFRGAPGLLAFQSSISTVQWHAVHHIHLSTLYDRAAMFYLQDEVWPPENPLNWEECGRLLCELPSLESLKLDITAQIDARNLDSLLMAALNPLKSANAKVFEVELNVKPSPAVWDRLREANFVTTFRERPENVEAYGTGISLSL</sequence>
<proteinExistence type="predicted"/>
<dbReference type="InterPro" id="IPR056632">
    <property type="entry name" value="DUF7730"/>
</dbReference>
<feature type="domain" description="DUF7730" evidence="1">
    <location>
        <begin position="38"/>
        <end position="273"/>
    </location>
</feature>